<dbReference type="Gene3D" id="2.60.40.1120">
    <property type="entry name" value="Carboxypeptidase-like, regulatory domain"/>
    <property type="match status" value="1"/>
</dbReference>
<feature type="domain" description="TonB-dependent receptor plug" evidence="9">
    <location>
        <begin position="137"/>
        <end position="257"/>
    </location>
</feature>
<proteinExistence type="inferred from homology"/>
<evidence type="ECO:0000256" key="2">
    <source>
        <dbReference type="ARBA" id="ARBA00022448"/>
    </source>
</evidence>
<evidence type="ECO:0000256" key="4">
    <source>
        <dbReference type="ARBA" id="ARBA00022692"/>
    </source>
</evidence>
<comment type="similarity">
    <text evidence="7">Belongs to the TonB-dependent receptor family.</text>
</comment>
<dbReference type="Proteomes" id="UP000253961">
    <property type="component" value="Unassembled WGS sequence"/>
</dbReference>
<evidence type="ECO:0000256" key="3">
    <source>
        <dbReference type="ARBA" id="ARBA00022452"/>
    </source>
</evidence>
<dbReference type="Gene3D" id="2.170.130.10">
    <property type="entry name" value="TonB-dependent receptor, plug domain"/>
    <property type="match status" value="1"/>
</dbReference>
<comment type="caution">
    <text evidence="10">The sequence shown here is derived from an EMBL/GenBank/DDBJ whole genome shotgun (WGS) entry which is preliminary data.</text>
</comment>
<evidence type="ECO:0000313" key="11">
    <source>
        <dbReference type="Proteomes" id="UP000253961"/>
    </source>
</evidence>
<sequence length="1028" mass="111999">MLENSFLKLKHRFKITRKVTASLLVFSLYLFHAQAQIKTQPLVNSTLTGRVLDAKNKLPIPGAIVHIQGTTHEVVTDDQGRFNFVTGQKFPYTLLVSYIGYKKAEVIATGKHLDIELEETANNLNDLVVVGYGTQKKSDLTGSISTIPQSALKQPVSSLDQALKGAAAGVQVTQTSGQPGGGVSIRIRGGSSIQGGNEPLYVIDGFPIYNSPSTSGVVSGALVNPLSSINPSDIETIDILKDASATAIYGSRGANGVVIVTTKKGKSDRSNISYEGSFGVQSLRKKIDLLNARDFAILRNDALFDATPANGRYQYLSQAQIDNLGAGTDWQDEAFGSANAQNHNLSFSGGNAKTRYLLSGNYFKQDGIVKNTDFSRLNFRANIDANPFEKLKISASLNFSKSDANLAPSGIISGLLTMPATASVYQANGSYTLRNPFENIFANPIASLNEQINKSTTNRLLGTAFAEYSIIPGLNVKVLFGTDVTNGIEKSYIPSTIYEGSLTGGTAARGSLNSYSWLNENTITYNKTIGKHNFDILAGFTQQEYRVEEFNAGAQKFVLDDLNYNSLQSGSTLVRPASDASQWILHSYLGRVNYNYDRKYFLTASLRTDGSSRFGTGNKWGYFPSAALSWKVSSEKFFEPMLNTISDLKFRASFGTTGNLEIGEYQSLATLGTYTYIIGGNIITGFAPNRIANDKLSWETTYQYNTGLDVGLFNNRVQLTLDGYYKKTTDLLLNVELPWTTGQASVLQNFGSVSNKGFEIGLNTRNLTDGFTWNTNLNFSVNRNKVLTIGNGAASYITGNYIIRVGEPLGSFYGTVTDGILQPGEESTKGKYTGSAVPKAGDRLYKDLNGDGTFTTALDRTIIGNAQPDFIFGITNTFEWRGIDLSIFLQGSYGNQILNANKQTLELFTGQQNASSSALDRWTPTNPSQTIPRAKLDPAPVFSDRFIEDGSFLRVKNVNLGYTLPRAFTQKAKINNIYLYLSGQNLLTWTKYTGFDPEITSGSNVSPGTDSGIYPVSRAFYAGVKITL</sequence>
<keyword evidence="11" id="KW-1185">Reference proteome</keyword>
<reference evidence="10 11" key="1">
    <citation type="submission" date="2018-07" db="EMBL/GenBank/DDBJ databases">
        <title>Pedobacter sp. nov., isolated from soil.</title>
        <authorList>
            <person name="Zhou L.Y."/>
            <person name="Du Z.J."/>
        </authorList>
    </citation>
    <scope>NUCLEOTIDE SEQUENCE [LARGE SCALE GENOMIC DNA]</scope>
    <source>
        <strain evidence="10 11">JDX94</strain>
    </source>
</reference>
<organism evidence="10 11">
    <name type="scientific">Pedobacter chinensis</name>
    <dbReference type="NCBI Taxonomy" id="2282421"/>
    <lineage>
        <taxon>Bacteria</taxon>
        <taxon>Pseudomonadati</taxon>
        <taxon>Bacteroidota</taxon>
        <taxon>Sphingobacteriia</taxon>
        <taxon>Sphingobacteriales</taxon>
        <taxon>Sphingobacteriaceae</taxon>
        <taxon>Pedobacter</taxon>
    </lineage>
</organism>
<dbReference type="Pfam" id="PF13715">
    <property type="entry name" value="CarbopepD_reg_2"/>
    <property type="match status" value="1"/>
</dbReference>
<name>A0A369Q3D4_9SPHI</name>
<gene>
    <name evidence="10" type="ORF">DU508_03215</name>
</gene>
<keyword evidence="2 7" id="KW-0813">Transport</keyword>
<dbReference type="InterPro" id="IPR037066">
    <property type="entry name" value="Plug_dom_sf"/>
</dbReference>
<dbReference type="OrthoDB" id="9768177at2"/>
<keyword evidence="6 7" id="KW-0998">Cell outer membrane</keyword>
<dbReference type="Gene3D" id="2.40.170.20">
    <property type="entry name" value="TonB-dependent receptor, beta-barrel domain"/>
    <property type="match status" value="1"/>
</dbReference>
<dbReference type="NCBIfam" id="TIGR04056">
    <property type="entry name" value="OMP_RagA_SusC"/>
    <property type="match status" value="1"/>
</dbReference>
<dbReference type="Pfam" id="PF07715">
    <property type="entry name" value="Plug"/>
    <property type="match status" value="1"/>
</dbReference>
<dbReference type="PROSITE" id="PS52016">
    <property type="entry name" value="TONB_DEPENDENT_REC_3"/>
    <property type="match status" value="1"/>
</dbReference>
<evidence type="ECO:0000256" key="7">
    <source>
        <dbReference type="PROSITE-ProRule" id="PRU01360"/>
    </source>
</evidence>
<feature type="chain" id="PRO_5016925921" evidence="8">
    <location>
        <begin position="36"/>
        <end position="1028"/>
    </location>
</feature>
<keyword evidence="5 7" id="KW-0472">Membrane</keyword>
<keyword evidence="8" id="KW-0732">Signal</keyword>
<dbReference type="AlphaFoldDB" id="A0A369Q3D4"/>
<dbReference type="InterPro" id="IPR036942">
    <property type="entry name" value="Beta-barrel_TonB_sf"/>
</dbReference>
<dbReference type="EMBL" id="QPKV01000002">
    <property type="protein sequence ID" value="RDC57975.1"/>
    <property type="molecule type" value="Genomic_DNA"/>
</dbReference>
<dbReference type="InterPro" id="IPR039426">
    <property type="entry name" value="TonB-dep_rcpt-like"/>
</dbReference>
<evidence type="ECO:0000313" key="10">
    <source>
        <dbReference type="EMBL" id="RDC57975.1"/>
    </source>
</evidence>
<dbReference type="SUPFAM" id="SSF49464">
    <property type="entry name" value="Carboxypeptidase regulatory domain-like"/>
    <property type="match status" value="1"/>
</dbReference>
<dbReference type="NCBIfam" id="TIGR04057">
    <property type="entry name" value="SusC_RagA_signa"/>
    <property type="match status" value="1"/>
</dbReference>
<evidence type="ECO:0000259" key="9">
    <source>
        <dbReference type="Pfam" id="PF07715"/>
    </source>
</evidence>
<keyword evidence="3 7" id="KW-1134">Transmembrane beta strand</keyword>
<evidence type="ECO:0000256" key="1">
    <source>
        <dbReference type="ARBA" id="ARBA00004571"/>
    </source>
</evidence>
<accession>A0A369Q3D4</accession>
<keyword evidence="4 7" id="KW-0812">Transmembrane</keyword>
<dbReference type="InterPro" id="IPR023996">
    <property type="entry name" value="TonB-dep_OMP_SusC/RagA"/>
</dbReference>
<keyword evidence="10" id="KW-0675">Receptor</keyword>
<dbReference type="GO" id="GO:0009279">
    <property type="term" value="C:cell outer membrane"/>
    <property type="evidence" value="ECO:0007669"/>
    <property type="project" value="UniProtKB-SubCell"/>
</dbReference>
<dbReference type="FunFam" id="2.170.130.10:FF:000008">
    <property type="entry name" value="SusC/RagA family TonB-linked outer membrane protein"/>
    <property type="match status" value="1"/>
</dbReference>
<dbReference type="InterPro" id="IPR023997">
    <property type="entry name" value="TonB-dep_OMP_SusC/RagA_CS"/>
</dbReference>
<evidence type="ECO:0000256" key="6">
    <source>
        <dbReference type="ARBA" id="ARBA00023237"/>
    </source>
</evidence>
<feature type="signal peptide" evidence="8">
    <location>
        <begin position="1"/>
        <end position="35"/>
    </location>
</feature>
<dbReference type="InterPro" id="IPR008969">
    <property type="entry name" value="CarboxyPept-like_regulatory"/>
</dbReference>
<protein>
    <submittedName>
        <fullName evidence="10">TonB-dependent receptor</fullName>
    </submittedName>
</protein>
<evidence type="ECO:0000256" key="8">
    <source>
        <dbReference type="SAM" id="SignalP"/>
    </source>
</evidence>
<comment type="subcellular location">
    <subcellularLocation>
        <location evidence="1 7">Cell outer membrane</location>
        <topology evidence="1 7">Multi-pass membrane protein</topology>
    </subcellularLocation>
</comment>
<evidence type="ECO:0000256" key="5">
    <source>
        <dbReference type="ARBA" id="ARBA00023136"/>
    </source>
</evidence>
<dbReference type="SUPFAM" id="SSF56935">
    <property type="entry name" value="Porins"/>
    <property type="match status" value="1"/>
</dbReference>
<dbReference type="InterPro" id="IPR012910">
    <property type="entry name" value="Plug_dom"/>
</dbReference>